<keyword evidence="3" id="KW-1185">Reference proteome</keyword>
<evidence type="ECO:0000313" key="2">
    <source>
        <dbReference type="EMBL" id="OUJ19406.1"/>
    </source>
</evidence>
<feature type="transmembrane region" description="Helical" evidence="1">
    <location>
        <begin position="172"/>
        <end position="196"/>
    </location>
</feature>
<name>A0A1Y3GJ36_9EURY</name>
<gene>
    <name evidence="2" type="ORF">AMET1_0075</name>
</gene>
<proteinExistence type="predicted"/>
<comment type="caution">
    <text evidence="2">The sequence shown here is derived from an EMBL/GenBank/DDBJ whole genome shotgun (WGS) entry which is preliminary data.</text>
</comment>
<accession>A0A1Y3GJ36</accession>
<dbReference type="AlphaFoldDB" id="A0A1Y3GJ36"/>
<evidence type="ECO:0000313" key="3">
    <source>
        <dbReference type="Proteomes" id="UP000195137"/>
    </source>
</evidence>
<organism evidence="2 3">
    <name type="scientific">Methanonatronarchaeum thermophilum</name>
    <dbReference type="NCBI Taxonomy" id="1927129"/>
    <lineage>
        <taxon>Archaea</taxon>
        <taxon>Methanobacteriati</taxon>
        <taxon>Methanobacteriota</taxon>
        <taxon>Methanonatronarchaeia</taxon>
        <taxon>Methanonatronarchaeales</taxon>
        <taxon>Methanonatronarchaeaceae</taxon>
        <taxon>Methanonatronarchaeum</taxon>
    </lineage>
</organism>
<keyword evidence="1" id="KW-1133">Transmembrane helix</keyword>
<feature type="transmembrane region" description="Helical" evidence="1">
    <location>
        <begin position="31"/>
        <end position="49"/>
    </location>
</feature>
<reference evidence="2 3" key="1">
    <citation type="submission" date="2016-12" db="EMBL/GenBank/DDBJ databases">
        <title>Discovery of methanogenic haloarchaea.</title>
        <authorList>
            <person name="Sorokin D.Y."/>
            <person name="Makarova K.S."/>
            <person name="Abbas B."/>
            <person name="Ferrer M."/>
            <person name="Golyshin P.N."/>
        </authorList>
    </citation>
    <scope>NUCLEOTIDE SEQUENCE [LARGE SCALE GENOMIC DNA]</scope>
    <source>
        <strain evidence="2">AMET1</strain>
    </source>
</reference>
<dbReference type="Proteomes" id="UP000195137">
    <property type="component" value="Unassembled WGS sequence"/>
</dbReference>
<evidence type="ECO:0000256" key="1">
    <source>
        <dbReference type="SAM" id="Phobius"/>
    </source>
</evidence>
<dbReference type="Pfam" id="PF06695">
    <property type="entry name" value="Sm_multidrug_ex"/>
    <property type="match status" value="1"/>
</dbReference>
<protein>
    <submittedName>
        <fullName evidence="2">Putative membrane protein</fullName>
    </submittedName>
</protein>
<dbReference type="EMBL" id="MRZU01000002">
    <property type="protein sequence ID" value="OUJ19406.1"/>
    <property type="molecule type" value="Genomic_DNA"/>
</dbReference>
<keyword evidence="1" id="KW-0472">Membrane</keyword>
<feature type="transmembrane region" description="Helical" evidence="1">
    <location>
        <begin position="70"/>
        <end position="102"/>
    </location>
</feature>
<keyword evidence="1" id="KW-0812">Transmembrane</keyword>
<dbReference type="RefSeq" id="WP_086636506.1">
    <property type="nucleotide sequence ID" value="NZ_MRZU01000002.1"/>
</dbReference>
<dbReference type="InterPro" id="IPR009577">
    <property type="entry name" value="Sm_multidrug_ex"/>
</dbReference>
<dbReference type="OrthoDB" id="116567at2157"/>
<feature type="transmembrane region" description="Helical" evidence="1">
    <location>
        <begin position="202"/>
        <end position="220"/>
    </location>
</feature>
<sequence>MISKFIDVFEGFKDFFFSSGKKELGFTLFKFFLPFAVGGVYLAVIYLFFDYETIYPLVVAHLFPPFGKESIIPAGIALGVSPVSMAFLMAMLEVIVGTFMVWNYDLLKGIPRIGGSIRKIESKGSDKLSRVGWANRFAFAGVALLVMVPFQGSGTITASITGRIIGMKALDVWMAIVVGAISSNLLIAFFADTFIAILQDNLVVGVILLIFVGVVVWIFLDKNKKEAD</sequence>
<feature type="transmembrane region" description="Helical" evidence="1">
    <location>
        <begin position="137"/>
        <end position="160"/>
    </location>
</feature>